<gene>
    <name evidence="2" type="ORF">FA13DRAFT_1726121</name>
</gene>
<dbReference type="EMBL" id="QPFP01000003">
    <property type="protein sequence ID" value="TEB38444.1"/>
    <property type="molecule type" value="Genomic_DNA"/>
</dbReference>
<protein>
    <submittedName>
        <fullName evidence="2">Uncharacterized protein</fullName>
    </submittedName>
</protein>
<dbReference type="Proteomes" id="UP000298030">
    <property type="component" value="Unassembled WGS sequence"/>
</dbReference>
<evidence type="ECO:0000313" key="3">
    <source>
        <dbReference type="Proteomes" id="UP000298030"/>
    </source>
</evidence>
<sequence>MPSSRYGLQMLSQCCLLPSSIRKGTCVHRAAGRPILDALRACLPRSITYISDICLMVSKWWRLVAEGQGMVAGDTSGESLLPAQHSPVSELEETDPRSGGKQLVDSSCVRLSNVGRRSGRASASLVDIYYLVTRGRLPR</sequence>
<evidence type="ECO:0000313" key="2">
    <source>
        <dbReference type="EMBL" id="TEB38444.1"/>
    </source>
</evidence>
<feature type="region of interest" description="Disordered" evidence="1">
    <location>
        <begin position="75"/>
        <end position="103"/>
    </location>
</feature>
<organism evidence="2 3">
    <name type="scientific">Coprinellus micaceus</name>
    <name type="common">Glistening ink-cap mushroom</name>
    <name type="synonym">Coprinus micaceus</name>
    <dbReference type="NCBI Taxonomy" id="71717"/>
    <lineage>
        <taxon>Eukaryota</taxon>
        <taxon>Fungi</taxon>
        <taxon>Dikarya</taxon>
        <taxon>Basidiomycota</taxon>
        <taxon>Agaricomycotina</taxon>
        <taxon>Agaricomycetes</taxon>
        <taxon>Agaricomycetidae</taxon>
        <taxon>Agaricales</taxon>
        <taxon>Agaricineae</taxon>
        <taxon>Psathyrellaceae</taxon>
        <taxon>Coprinellus</taxon>
    </lineage>
</organism>
<dbReference type="AlphaFoldDB" id="A0A4Y7TWW5"/>
<comment type="caution">
    <text evidence="2">The sequence shown here is derived from an EMBL/GenBank/DDBJ whole genome shotgun (WGS) entry which is preliminary data.</text>
</comment>
<accession>A0A4Y7TWW5</accession>
<reference evidence="2 3" key="1">
    <citation type="journal article" date="2019" name="Nat. Ecol. Evol.">
        <title>Megaphylogeny resolves global patterns of mushroom evolution.</title>
        <authorList>
            <person name="Varga T."/>
            <person name="Krizsan K."/>
            <person name="Foldi C."/>
            <person name="Dima B."/>
            <person name="Sanchez-Garcia M."/>
            <person name="Sanchez-Ramirez S."/>
            <person name="Szollosi G.J."/>
            <person name="Szarkandi J.G."/>
            <person name="Papp V."/>
            <person name="Albert L."/>
            <person name="Andreopoulos W."/>
            <person name="Angelini C."/>
            <person name="Antonin V."/>
            <person name="Barry K.W."/>
            <person name="Bougher N.L."/>
            <person name="Buchanan P."/>
            <person name="Buyck B."/>
            <person name="Bense V."/>
            <person name="Catcheside P."/>
            <person name="Chovatia M."/>
            <person name="Cooper J."/>
            <person name="Damon W."/>
            <person name="Desjardin D."/>
            <person name="Finy P."/>
            <person name="Geml J."/>
            <person name="Haridas S."/>
            <person name="Hughes K."/>
            <person name="Justo A."/>
            <person name="Karasinski D."/>
            <person name="Kautmanova I."/>
            <person name="Kiss B."/>
            <person name="Kocsube S."/>
            <person name="Kotiranta H."/>
            <person name="LaButti K.M."/>
            <person name="Lechner B.E."/>
            <person name="Liimatainen K."/>
            <person name="Lipzen A."/>
            <person name="Lukacs Z."/>
            <person name="Mihaltcheva S."/>
            <person name="Morgado L.N."/>
            <person name="Niskanen T."/>
            <person name="Noordeloos M.E."/>
            <person name="Ohm R.A."/>
            <person name="Ortiz-Santana B."/>
            <person name="Ovrebo C."/>
            <person name="Racz N."/>
            <person name="Riley R."/>
            <person name="Savchenko A."/>
            <person name="Shiryaev A."/>
            <person name="Soop K."/>
            <person name="Spirin V."/>
            <person name="Szebenyi C."/>
            <person name="Tomsovsky M."/>
            <person name="Tulloss R.E."/>
            <person name="Uehling J."/>
            <person name="Grigoriev I.V."/>
            <person name="Vagvolgyi C."/>
            <person name="Papp T."/>
            <person name="Martin F.M."/>
            <person name="Miettinen O."/>
            <person name="Hibbett D.S."/>
            <person name="Nagy L.G."/>
        </authorList>
    </citation>
    <scope>NUCLEOTIDE SEQUENCE [LARGE SCALE GENOMIC DNA]</scope>
    <source>
        <strain evidence="2 3">FP101781</strain>
    </source>
</reference>
<evidence type="ECO:0000256" key="1">
    <source>
        <dbReference type="SAM" id="MobiDB-lite"/>
    </source>
</evidence>
<name>A0A4Y7TWW5_COPMI</name>
<keyword evidence="3" id="KW-1185">Reference proteome</keyword>
<proteinExistence type="predicted"/>